<protein>
    <submittedName>
        <fullName evidence="3">Glycosyltransferase involved in cell wall biosynthesis</fullName>
    </submittedName>
</protein>
<name>A0AAE3KCI2_9GAMM</name>
<gene>
    <name evidence="3" type="ORF">J2T57_002956</name>
</gene>
<comment type="caution">
    <text evidence="3">The sequence shown here is derived from an EMBL/GenBank/DDBJ whole genome shotgun (WGS) entry which is preliminary data.</text>
</comment>
<evidence type="ECO:0000313" key="3">
    <source>
        <dbReference type="EMBL" id="MCP1675801.1"/>
    </source>
</evidence>
<dbReference type="InterPro" id="IPR001296">
    <property type="entry name" value="Glyco_trans_1"/>
</dbReference>
<dbReference type="SUPFAM" id="SSF53756">
    <property type="entry name" value="UDP-Glycosyltransferase/glycogen phosphorylase"/>
    <property type="match status" value="1"/>
</dbReference>
<keyword evidence="4" id="KW-1185">Reference proteome</keyword>
<evidence type="ECO:0000259" key="1">
    <source>
        <dbReference type="Pfam" id="PF00534"/>
    </source>
</evidence>
<proteinExistence type="predicted"/>
<dbReference type="GO" id="GO:1901135">
    <property type="term" value="P:carbohydrate derivative metabolic process"/>
    <property type="evidence" value="ECO:0007669"/>
    <property type="project" value="UniProtKB-ARBA"/>
</dbReference>
<evidence type="ECO:0000259" key="2">
    <source>
        <dbReference type="Pfam" id="PF13439"/>
    </source>
</evidence>
<dbReference type="Gene3D" id="3.40.50.2000">
    <property type="entry name" value="Glycogen Phosphorylase B"/>
    <property type="match status" value="2"/>
</dbReference>
<dbReference type="InterPro" id="IPR028098">
    <property type="entry name" value="Glyco_trans_4-like_N"/>
</dbReference>
<dbReference type="PANTHER" id="PTHR12526:SF637">
    <property type="entry name" value="GLYCOSYLTRANSFERASE EPSF-RELATED"/>
    <property type="match status" value="1"/>
</dbReference>
<dbReference type="Pfam" id="PF00534">
    <property type="entry name" value="Glycos_transf_1"/>
    <property type="match status" value="1"/>
</dbReference>
<feature type="domain" description="Glycosyl transferase family 1" evidence="1">
    <location>
        <begin position="188"/>
        <end position="345"/>
    </location>
</feature>
<dbReference type="EMBL" id="JALJXV010000007">
    <property type="protein sequence ID" value="MCP1675801.1"/>
    <property type="molecule type" value="Genomic_DNA"/>
</dbReference>
<dbReference type="Proteomes" id="UP001205843">
    <property type="component" value="Unassembled WGS sequence"/>
</dbReference>
<feature type="domain" description="Glycosyltransferase subfamily 4-like N-terminal" evidence="2">
    <location>
        <begin position="21"/>
        <end position="175"/>
    </location>
</feature>
<evidence type="ECO:0000313" key="4">
    <source>
        <dbReference type="Proteomes" id="UP001205843"/>
    </source>
</evidence>
<dbReference type="AlphaFoldDB" id="A0AAE3KCI2"/>
<organism evidence="3 4">
    <name type="scientific">Natronocella acetinitrilica</name>
    <dbReference type="NCBI Taxonomy" id="414046"/>
    <lineage>
        <taxon>Bacteria</taxon>
        <taxon>Pseudomonadati</taxon>
        <taxon>Pseudomonadota</taxon>
        <taxon>Gammaproteobacteria</taxon>
        <taxon>Chromatiales</taxon>
        <taxon>Ectothiorhodospiraceae</taxon>
        <taxon>Natronocella</taxon>
    </lineage>
</organism>
<dbReference type="RefSeq" id="WP_253479644.1">
    <property type="nucleotide sequence ID" value="NZ_JALJXV010000007.1"/>
</dbReference>
<dbReference type="GO" id="GO:0016757">
    <property type="term" value="F:glycosyltransferase activity"/>
    <property type="evidence" value="ECO:0007669"/>
    <property type="project" value="InterPro"/>
</dbReference>
<dbReference type="PANTHER" id="PTHR12526">
    <property type="entry name" value="GLYCOSYLTRANSFERASE"/>
    <property type="match status" value="1"/>
</dbReference>
<reference evidence="3" key="1">
    <citation type="submission" date="2022-03" db="EMBL/GenBank/DDBJ databases">
        <title>Genomic Encyclopedia of Type Strains, Phase III (KMG-III): the genomes of soil and plant-associated and newly described type strains.</title>
        <authorList>
            <person name="Whitman W."/>
        </authorList>
    </citation>
    <scope>NUCLEOTIDE SEQUENCE</scope>
    <source>
        <strain evidence="3">ANL 6-2</strain>
    </source>
</reference>
<accession>A0AAE3KCI2</accession>
<dbReference type="Pfam" id="PF13439">
    <property type="entry name" value="Glyco_transf_4"/>
    <property type="match status" value="1"/>
</dbReference>
<sequence length="377" mass="42440">MTESNASGHLHVCHMVGALRYGGAERQLVNLLNAMPEAQRTVLMIGAPVDEGLEQELDPQVQLLQLHVRLRRFPIDLLRLAWRLRRLRVDVLQTHMFWANVFGVIAARLAGTPVIITTEHGDDRWWKGALHRWIERNVITPLAHRRVCVSEHILQVRAHVEGVPRAKLLHIPNGTVVNEQVTDDPFKGDRTLVIGSVGRFVPEKDFPGLISALARLRDEGLQFQCYLVGDGPERGNIMEAIRHHGLEQWCLLPGYQSNIAHWLNKFDVFVLGSIHEGQPMALLEAMACGRAIVATRVGGIPMTVTEGEEALLVEAQNPEALAAAIRRLAEAPALRRRLGAAARERVIRDFSSRVTAERYLDLYTRHWDGPWRLSRAE</sequence>